<keyword evidence="1" id="KW-0732">Signal</keyword>
<reference evidence="2" key="1">
    <citation type="journal article" date="2009" name="ISME J.">
        <title>Functional metagenomics reveals diverse beta-lactamases in a remote Alaskan soil.</title>
        <authorList>
            <person name="Allen H.K."/>
            <person name="Moe L.A."/>
            <person name="Rodbumrer J."/>
            <person name="Gaarder A."/>
            <person name="Handelsman J."/>
        </authorList>
    </citation>
    <scope>NUCLEOTIDE SEQUENCE</scope>
</reference>
<proteinExistence type="predicted"/>
<accession>C0INA4</accession>
<protein>
    <recommendedName>
        <fullName evidence="3">DUF5666 domain-containing protein</fullName>
    </recommendedName>
</protein>
<dbReference type="EMBL" id="EU408350">
    <property type="protein sequence ID" value="ACN58790.1"/>
    <property type="molecule type" value="Genomic_DNA"/>
</dbReference>
<evidence type="ECO:0000313" key="2">
    <source>
        <dbReference type="EMBL" id="ACN58790.1"/>
    </source>
</evidence>
<gene>
    <name evidence="2" type="ORF">AKSOIL_0145</name>
</gene>
<name>C0INA4_9BACT</name>
<sequence length="135" mass="14195">MKSLFLAVAAAGCLLAGTASAHHSLSGYNRQTSETMQGTVKSFGWSNPHVQLVVVVQAADGAMQQWNFEAGSTGRLANAGFNRHMVAPGDKISVTYNPKRDGSHGGFLVSVISASGRKYDTQRTRGPTRGGAEEG</sequence>
<evidence type="ECO:0000256" key="1">
    <source>
        <dbReference type="SAM" id="SignalP"/>
    </source>
</evidence>
<organism evidence="2">
    <name type="scientific">uncultured bacterium BLR9</name>
    <dbReference type="NCBI Taxonomy" id="506525"/>
    <lineage>
        <taxon>Bacteria</taxon>
        <taxon>environmental samples</taxon>
    </lineage>
</organism>
<dbReference type="AlphaFoldDB" id="C0INA4"/>
<feature type="signal peptide" evidence="1">
    <location>
        <begin position="1"/>
        <end position="21"/>
    </location>
</feature>
<feature type="chain" id="PRO_5002898614" description="DUF5666 domain-containing protein" evidence="1">
    <location>
        <begin position="22"/>
        <end position="135"/>
    </location>
</feature>
<dbReference type="Pfam" id="PF19649">
    <property type="entry name" value="DUF6152"/>
    <property type="match status" value="1"/>
</dbReference>
<evidence type="ECO:0008006" key="3">
    <source>
        <dbReference type="Google" id="ProtNLM"/>
    </source>
</evidence>
<dbReference type="InterPro" id="IPR046150">
    <property type="entry name" value="DUF6152"/>
</dbReference>